<dbReference type="AlphaFoldDB" id="A0A1R4HJD7"/>
<evidence type="ECO:0000313" key="1">
    <source>
        <dbReference type="EMBL" id="SJM96000.1"/>
    </source>
</evidence>
<evidence type="ECO:0008006" key="3">
    <source>
        <dbReference type="Google" id="ProtNLM"/>
    </source>
</evidence>
<name>A0A1R4HJD7_9GAMM</name>
<accession>A0A1R4HJD7</accession>
<proteinExistence type="predicted"/>
<gene>
    <name evidence="1" type="ORF">CRENPOLYSF1_830004</name>
</gene>
<reference evidence="2" key="1">
    <citation type="submission" date="2017-02" db="EMBL/GenBank/DDBJ databases">
        <authorList>
            <person name="Daims H."/>
        </authorList>
    </citation>
    <scope>NUCLEOTIDE SEQUENCE [LARGE SCALE GENOMIC DNA]</scope>
</reference>
<dbReference type="EMBL" id="FUKI01000163">
    <property type="protein sequence ID" value="SJM96000.1"/>
    <property type="molecule type" value="Genomic_DNA"/>
</dbReference>
<sequence length="54" mass="5941">MPLNVLKELGGWADLTMVMRYAYLSSDRLTEYASNSIPIVKPVLSLINGGKVTN</sequence>
<keyword evidence="2" id="KW-1185">Reference proteome</keyword>
<dbReference type="Proteomes" id="UP000195667">
    <property type="component" value="Unassembled WGS sequence"/>
</dbReference>
<organism evidence="1 2">
    <name type="scientific">Crenothrix polyspora</name>
    <dbReference type="NCBI Taxonomy" id="360316"/>
    <lineage>
        <taxon>Bacteria</taxon>
        <taxon>Pseudomonadati</taxon>
        <taxon>Pseudomonadota</taxon>
        <taxon>Gammaproteobacteria</taxon>
        <taxon>Methylococcales</taxon>
        <taxon>Crenotrichaceae</taxon>
        <taxon>Crenothrix</taxon>
    </lineage>
</organism>
<evidence type="ECO:0000313" key="2">
    <source>
        <dbReference type="Proteomes" id="UP000195667"/>
    </source>
</evidence>
<protein>
    <recommendedName>
        <fullName evidence="3">Integrase</fullName>
    </recommendedName>
</protein>